<gene>
    <name evidence="1" type="ORF">PPL_07966</name>
</gene>
<dbReference type="GeneID" id="31363446"/>
<dbReference type="AlphaFoldDB" id="D3BHG4"/>
<accession>D3BHG4</accession>
<dbReference type="SUPFAM" id="SSF52047">
    <property type="entry name" value="RNI-like"/>
    <property type="match status" value="1"/>
</dbReference>
<comment type="caution">
    <text evidence="1">The sequence shown here is derived from an EMBL/GenBank/DDBJ whole genome shotgun (WGS) entry which is preliminary data.</text>
</comment>
<evidence type="ECO:0000313" key="2">
    <source>
        <dbReference type="Proteomes" id="UP000001396"/>
    </source>
</evidence>
<name>D3BHG4_HETP5</name>
<dbReference type="Proteomes" id="UP000001396">
    <property type="component" value="Unassembled WGS sequence"/>
</dbReference>
<evidence type="ECO:0000313" key="1">
    <source>
        <dbReference type="EMBL" id="EFA79141.1"/>
    </source>
</evidence>
<sequence>MTINKLIQYQIINQLFKGNGGRKYHTLREYSESETVDQNNFGFYYFNRIIFDLVAPSVILNYALVSREWYKYISGVLFNRFYQTIIFDEAEEDTLVDLSKEYSMYRFDSVTILYLDFIGECGTPDDNFQERMAELFNWVNKFRSLSRLVLNTGSLKLVAEIIKQYPTVKVEVNVEIGDDMNLGLNNDLLRTEFNNLEYVYFDASSVFGVLRQLEGEDNMSFFEVIRQWRVNGFQFDYEDNEEGNLLKNRFEGIFKIQSLENIVIINGAIDTSELIFLVKDNTHIQTFKSFLPFGLYDHKEPQTVEEEEVFQLCDCLVSNSLDPIEMNRTCSKNNKIEHWYEFCDSLATNKTLRVLNLQNMCEAKIFSTHPPSKSGTINHASQSFGSALSINNTLTRLTISGQVISNSFYDVLAQSNRSISHLSIKGCPLSDHLGSITKMIQKKPLVKLSIVYNDGLADRDNDEFGQHWSDFCSTISTNKTITSLKIVGMISNSLKITLKGQKPMTIIQSQRFCSAISVNKWIQSLSISCNLISDCKLFYQVLSSSDRNQSIKHLHLKDCDLSHLQAVSEMLLLNKSITRMKIHSFVDERLFLLYFYDEVLCEHKKQEFGERVSKTNKSFAKSLEIHQLAKLTLVRDHFTEQFMKSLDKDSKIKNIIEMCSH</sequence>
<proteinExistence type="predicted"/>
<dbReference type="FunCoup" id="D3BHG4">
    <property type="interactions" value="4"/>
</dbReference>
<protein>
    <submittedName>
        <fullName evidence="1">Uncharacterized protein</fullName>
    </submittedName>
</protein>
<dbReference type="RefSeq" id="XP_020431263.1">
    <property type="nucleotide sequence ID" value="XM_020578799.1"/>
</dbReference>
<dbReference type="Gene3D" id="3.80.10.10">
    <property type="entry name" value="Ribonuclease Inhibitor"/>
    <property type="match status" value="2"/>
</dbReference>
<dbReference type="PANTHER" id="PTHR32556">
    <property type="entry name" value="F-BOX DOMAIN-CONTAINING PROTEIN-RELATED-RELATED"/>
    <property type="match status" value="1"/>
</dbReference>
<dbReference type="InParanoid" id="D3BHG4"/>
<dbReference type="PANTHER" id="PTHR32556:SF7">
    <property type="entry name" value="F-BOX DOMAIN-CONTAINING PROTEIN-RELATED"/>
    <property type="match status" value="1"/>
</dbReference>
<keyword evidence="2" id="KW-1185">Reference proteome</keyword>
<dbReference type="EMBL" id="ADBJ01000036">
    <property type="protein sequence ID" value="EFA79141.1"/>
    <property type="molecule type" value="Genomic_DNA"/>
</dbReference>
<dbReference type="InterPro" id="IPR032675">
    <property type="entry name" value="LRR_dom_sf"/>
</dbReference>
<reference evidence="1 2" key="1">
    <citation type="journal article" date="2011" name="Genome Res.">
        <title>Phylogeny-wide analysis of social amoeba genomes highlights ancient origins for complex intercellular communication.</title>
        <authorList>
            <person name="Heidel A.J."/>
            <person name="Lawal H.M."/>
            <person name="Felder M."/>
            <person name="Schilde C."/>
            <person name="Helps N.R."/>
            <person name="Tunggal B."/>
            <person name="Rivero F."/>
            <person name="John U."/>
            <person name="Schleicher M."/>
            <person name="Eichinger L."/>
            <person name="Platzer M."/>
            <person name="Noegel A.A."/>
            <person name="Schaap P."/>
            <person name="Gloeckner G."/>
        </authorList>
    </citation>
    <scope>NUCLEOTIDE SEQUENCE [LARGE SCALE GENOMIC DNA]</scope>
    <source>
        <strain evidence="2">ATCC 26659 / Pp 5 / PN500</strain>
    </source>
</reference>
<organism evidence="1 2">
    <name type="scientific">Heterostelium pallidum (strain ATCC 26659 / Pp 5 / PN500)</name>
    <name type="common">Cellular slime mold</name>
    <name type="synonym">Polysphondylium pallidum</name>
    <dbReference type="NCBI Taxonomy" id="670386"/>
    <lineage>
        <taxon>Eukaryota</taxon>
        <taxon>Amoebozoa</taxon>
        <taxon>Evosea</taxon>
        <taxon>Eumycetozoa</taxon>
        <taxon>Dictyostelia</taxon>
        <taxon>Acytosteliales</taxon>
        <taxon>Acytosteliaceae</taxon>
        <taxon>Heterostelium</taxon>
    </lineage>
</organism>